<sequence>MVALQSEARRVTVVHHKNRPHPMPNTHTNTDRLPTGASRFSVVLIASGFQVTATSRLVASKYAAEDAREFLPNWNYTVDAVHPAAGEQPTRSVKTEPITVQVKESTPDGGRARLYTCDASITITVDAADAFSAGEIALQRVCEPLRLAEHLASYRDKAFWDKLLPVARAPFEQMAEVLRRRGFEAVVCAGGEAGPRTLAIEVTDDGERVGTFTLVKCSGAAADAEAAQRPRLSAGLHFAGEHDIEVSSTPAAGPDLWHNDTQVTTSDIACLDLDAFDELFDVVLDQREEARAAAAPAAYA</sequence>
<reference evidence="1" key="1">
    <citation type="submission" date="2024-11" db="EMBL/GenBank/DDBJ databases">
        <title>Description of Massilia orientalis sp. nov., isolated from rhizosphere soil of Ageratina adenophora.</title>
        <authorList>
            <person name="Wang Y."/>
        </authorList>
    </citation>
    <scope>NUCLEOTIDE SEQUENCE</scope>
    <source>
        <strain evidence="1">YIM B02787</strain>
    </source>
</reference>
<proteinExistence type="predicted"/>
<dbReference type="Proteomes" id="UP001168096">
    <property type="component" value="Unassembled WGS sequence"/>
</dbReference>
<protein>
    <submittedName>
        <fullName evidence="1">Uncharacterized protein</fullName>
    </submittedName>
</protein>
<accession>A0ACC7MIJ4</accession>
<evidence type="ECO:0000313" key="2">
    <source>
        <dbReference type="Proteomes" id="UP001168096"/>
    </source>
</evidence>
<evidence type="ECO:0000313" key="1">
    <source>
        <dbReference type="EMBL" id="MFJ1470196.1"/>
    </source>
</evidence>
<dbReference type="EMBL" id="JASNRB020000013">
    <property type="protein sequence ID" value="MFJ1470196.1"/>
    <property type="molecule type" value="Genomic_DNA"/>
</dbReference>
<organism evidence="1 2">
    <name type="scientific">Massilia orientalis</name>
    <dbReference type="NCBI Taxonomy" id="3050128"/>
    <lineage>
        <taxon>Bacteria</taxon>
        <taxon>Pseudomonadati</taxon>
        <taxon>Pseudomonadota</taxon>
        <taxon>Betaproteobacteria</taxon>
        <taxon>Burkholderiales</taxon>
        <taxon>Oxalobacteraceae</taxon>
        <taxon>Telluria group</taxon>
        <taxon>Massilia</taxon>
    </lineage>
</organism>
<keyword evidence="2" id="KW-1185">Reference proteome</keyword>
<name>A0ACC7MIJ4_9BURK</name>
<comment type="caution">
    <text evidence="1">The sequence shown here is derived from an EMBL/GenBank/DDBJ whole genome shotgun (WGS) entry which is preliminary data.</text>
</comment>
<gene>
    <name evidence="1" type="ORF">QPK29_020990</name>
</gene>